<keyword evidence="1" id="KW-0472">Membrane</keyword>
<keyword evidence="3" id="KW-1185">Reference proteome</keyword>
<gene>
    <name evidence="2" type="ORF">K444DRAFT_211100</name>
</gene>
<sequence length="167" mass="18794">MKLGLKGLRDRAAQVPRDYVLGPACFHVITSILVVIRSAGLDHPTPVLRLACMLHPFTVGSPSGSQVFKNGIRCYIFTHLYGSRELALLLLHWRYVAGRLQPTPRVPNTQPTRHSILWALLFGVAFYTAGLPTFFLSDAHLRPMPGFETIRWLTRSSLHMGNQARFM</sequence>
<keyword evidence="1" id="KW-0812">Transmembrane</keyword>
<accession>A0A2J6TPR7</accession>
<keyword evidence="1" id="KW-1133">Transmembrane helix</keyword>
<dbReference type="AlphaFoldDB" id="A0A2J6TPR7"/>
<reference evidence="2 3" key="1">
    <citation type="submission" date="2016-04" db="EMBL/GenBank/DDBJ databases">
        <title>A degradative enzymes factory behind the ericoid mycorrhizal symbiosis.</title>
        <authorList>
            <consortium name="DOE Joint Genome Institute"/>
            <person name="Martino E."/>
            <person name="Morin E."/>
            <person name="Grelet G."/>
            <person name="Kuo A."/>
            <person name="Kohler A."/>
            <person name="Daghino S."/>
            <person name="Barry K."/>
            <person name="Choi C."/>
            <person name="Cichocki N."/>
            <person name="Clum A."/>
            <person name="Copeland A."/>
            <person name="Hainaut M."/>
            <person name="Haridas S."/>
            <person name="Labutti K."/>
            <person name="Lindquist E."/>
            <person name="Lipzen A."/>
            <person name="Khouja H.-R."/>
            <person name="Murat C."/>
            <person name="Ohm R."/>
            <person name="Olson A."/>
            <person name="Spatafora J."/>
            <person name="Veneault-Fourrey C."/>
            <person name="Henrissat B."/>
            <person name="Grigoriev I."/>
            <person name="Martin F."/>
            <person name="Perotto S."/>
        </authorList>
    </citation>
    <scope>NUCLEOTIDE SEQUENCE [LARGE SCALE GENOMIC DNA]</scope>
    <source>
        <strain evidence="2 3">E</strain>
    </source>
</reference>
<organism evidence="2 3">
    <name type="scientific">Hyaloscypha bicolor E</name>
    <dbReference type="NCBI Taxonomy" id="1095630"/>
    <lineage>
        <taxon>Eukaryota</taxon>
        <taxon>Fungi</taxon>
        <taxon>Dikarya</taxon>
        <taxon>Ascomycota</taxon>
        <taxon>Pezizomycotina</taxon>
        <taxon>Leotiomycetes</taxon>
        <taxon>Helotiales</taxon>
        <taxon>Hyaloscyphaceae</taxon>
        <taxon>Hyaloscypha</taxon>
        <taxon>Hyaloscypha bicolor</taxon>
    </lineage>
</organism>
<evidence type="ECO:0000256" key="1">
    <source>
        <dbReference type="SAM" id="Phobius"/>
    </source>
</evidence>
<dbReference type="InParanoid" id="A0A2J6TPR7"/>
<feature type="transmembrane region" description="Helical" evidence="1">
    <location>
        <begin position="116"/>
        <end position="136"/>
    </location>
</feature>
<protein>
    <submittedName>
        <fullName evidence="2">Uncharacterized protein</fullName>
    </submittedName>
</protein>
<evidence type="ECO:0000313" key="3">
    <source>
        <dbReference type="Proteomes" id="UP000235371"/>
    </source>
</evidence>
<dbReference type="Proteomes" id="UP000235371">
    <property type="component" value="Unassembled WGS sequence"/>
</dbReference>
<dbReference type="GeneID" id="36579164"/>
<name>A0A2J6TPR7_9HELO</name>
<dbReference type="RefSeq" id="XP_024741918.1">
    <property type="nucleotide sequence ID" value="XM_024871082.1"/>
</dbReference>
<dbReference type="EMBL" id="KZ613747">
    <property type="protein sequence ID" value="PMD65014.1"/>
    <property type="molecule type" value="Genomic_DNA"/>
</dbReference>
<evidence type="ECO:0000313" key="2">
    <source>
        <dbReference type="EMBL" id="PMD65014.1"/>
    </source>
</evidence>
<feature type="transmembrane region" description="Helical" evidence="1">
    <location>
        <begin position="20"/>
        <end position="40"/>
    </location>
</feature>
<proteinExistence type="predicted"/>